<sequence>MRRTAPRMERILRCTVARRLESFLSRFPPIAVYVKERPS</sequence>
<organism evidence="1 2">
    <name type="scientific">Burkholderia mallei (strain ATCC 23344)</name>
    <dbReference type="NCBI Taxonomy" id="243160"/>
    <lineage>
        <taxon>Bacteria</taxon>
        <taxon>Pseudomonadati</taxon>
        <taxon>Pseudomonadota</taxon>
        <taxon>Betaproteobacteria</taxon>
        <taxon>Burkholderiales</taxon>
        <taxon>Burkholderiaceae</taxon>
        <taxon>Burkholderia</taxon>
        <taxon>pseudomallei group</taxon>
    </lineage>
</organism>
<evidence type="ECO:0000313" key="1">
    <source>
        <dbReference type="EMBL" id="AAU47415.1"/>
    </source>
</evidence>
<gene>
    <name evidence="1" type="ordered locus">BMA1137</name>
</gene>
<dbReference type="PATRIC" id="fig|243160.12.peg.1169"/>
<keyword evidence="2" id="KW-1185">Reference proteome</keyword>
<accession>A0A0H2WDX4</accession>
<proteinExistence type="predicted"/>
<dbReference type="EMBL" id="CP000010">
    <property type="protein sequence ID" value="AAU47415.1"/>
    <property type="molecule type" value="Genomic_DNA"/>
</dbReference>
<dbReference type="Proteomes" id="UP000006693">
    <property type="component" value="Chromosome 1"/>
</dbReference>
<name>A0A0H2WDX4_BURMA</name>
<evidence type="ECO:0000313" key="2">
    <source>
        <dbReference type="Proteomes" id="UP000006693"/>
    </source>
</evidence>
<protein>
    <submittedName>
        <fullName evidence="1">Uncharacterized protein</fullName>
    </submittedName>
</protein>
<dbReference type="KEGG" id="bma:BMA1137"/>
<dbReference type="HOGENOM" id="CLU_3388505_0_0_4"/>
<reference evidence="1 2" key="1">
    <citation type="journal article" date="2004" name="Proc. Natl. Acad. Sci. U.S.A.">
        <title>Structural flexibility in the Burkholderia mallei genome.</title>
        <authorList>
            <person name="Nierman W.C."/>
            <person name="DeShazer D."/>
            <person name="Kim H.S."/>
            <person name="Tettelin H."/>
            <person name="Nelson K.E."/>
            <person name="Feldblyum T."/>
            <person name="Ulrich R.L."/>
            <person name="Ronning C.M."/>
            <person name="Brinkac L.M."/>
            <person name="Daugherty S.C."/>
            <person name="Davidsen T.D."/>
            <person name="Deboy R.T."/>
            <person name="Dimitrov G."/>
            <person name="Dodson R.J."/>
            <person name="Durkin A.S."/>
            <person name="Gwinn M.L."/>
            <person name="Haft D.H."/>
            <person name="Khouri H."/>
            <person name="Kolonay J.F."/>
            <person name="Madupu R."/>
            <person name="Mohammoud Y."/>
            <person name="Nelson W.C."/>
            <person name="Radune D."/>
            <person name="Romero C.M."/>
            <person name="Sarria S."/>
            <person name="Selengut J."/>
            <person name="Shamblin C."/>
            <person name="Sullivan S.A."/>
            <person name="White O."/>
            <person name="Yu Y."/>
            <person name="Zafar N."/>
            <person name="Zhou L."/>
            <person name="Fraser C.M."/>
        </authorList>
    </citation>
    <scope>NUCLEOTIDE SEQUENCE [LARGE SCALE GENOMIC DNA]</scope>
    <source>
        <strain evidence="1 2">ATCC 23344</strain>
    </source>
</reference>
<dbReference type="AlphaFoldDB" id="A0A0H2WDX4"/>